<reference evidence="2" key="1">
    <citation type="submission" date="2011-02" db="EMBL/GenBank/DDBJ databases">
        <authorList>
            <person name="Aslett M."/>
        </authorList>
    </citation>
    <scope>NUCLEOTIDE SEQUENCE</scope>
    <source>
        <strain evidence="2">Liverpool</strain>
    </source>
</reference>
<name>F0VAC5_NEOCL</name>
<dbReference type="RefSeq" id="XP_003880647.1">
    <property type="nucleotide sequence ID" value="XM_003880598.1"/>
</dbReference>
<feature type="region of interest" description="Disordered" evidence="1">
    <location>
        <begin position="1"/>
        <end position="22"/>
    </location>
</feature>
<sequence>MESYGKGGARGSFAPPFSAKRAVSQSGGSSQCLHQKASITHHAGRDVLESCAGGAAAENLEPRCISSAPQTEAFEALYEISFGGTLVHRYLKIRFHERHATECLAVLRDSTQVARLMVLLGESRIMACPVDANTILMAYRTDPLKTQEDFNSFWFFQHGYKLPSEATKTIVKVSFGYLTLHYPVGCCWRSKLIELPHVTNDVRRIIATKVFKTCADLQVIEDASLKLLSVRQSLRVSAACLQHARDLLRTIKPTPESEVTGTGKITWERDGEICDLENQSQVDALDKLNMKLEHRRRAPIVLPVRPPENCLIPRDRSDCDASSVNVIEQLNSFKFSEGDRTASDAASFKKISVSASGRKRIRRVLPPPATYSAGHQTNYRSIDSANNRTSLTHHSRCRCKAFPFFTRNVLSHNRYNRGLSSHGHGCF</sequence>
<accession>F0VAC5</accession>
<protein>
    <submittedName>
        <fullName evidence="2">Uncharacterized protein</fullName>
    </submittedName>
</protein>
<reference evidence="4" key="3">
    <citation type="journal article" date="2012" name="PLoS Pathog.">
        <title>Comparative genomics of the apicomplexan parasites Toxoplasma gondii and Neospora caninum: Coccidia differing in host range and transmission strategy.</title>
        <authorList>
            <person name="Reid A.J."/>
            <person name="Vermont S.J."/>
            <person name="Cotton J.A."/>
            <person name="Harris D."/>
            <person name="Hill-Cawthorne G.A."/>
            <person name="Konen-Waisman S."/>
            <person name="Latham S.M."/>
            <person name="Mourier T."/>
            <person name="Norton R."/>
            <person name="Quail M.A."/>
            <person name="Sanders M."/>
            <person name="Shanmugam D."/>
            <person name="Sohal A."/>
            <person name="Wasmuth J.D."/>
            <person name="Brunk B."/>
            <person name="Grigg M.E."/>
            <person name="Howard J.C."/>
            <person name="Parkinson J."/>
            <person name="Roos D.S."/>
            <person name="Trees A.J."/>
            <person name="Berriman M."/>
            <person name="Pain A."/>
            <person name="Wastling J.M."/>
        </authorList>
    </citation>
    <scope>NUCLEOTIDE SEQUENCE [LARGE SCALE GENOMIC DNA]</scope>
    <source>
        <strain evidence="4">Liverpool</strain>
    </source>
</reference>
<dbReference type="GeneID" id="13441647"/>
<dbReference type="AlphaFoldDB" id="F0VAC5"/>
<evidence type="ECO:0000256" key="1">
    <source>
        <dbReference type="SAM" id="MobiDB-lite"/>
    </source>
</evidence>
<feature type="compositionally biased region" description="Gly residues" evidence="1">
    <location>
        <begin position="1"/>
        <end position="10"/>
    </location>
</feature>
<dbReference type="eggNOG" id="ENOG502QZ16">
    <property type="taxonomic scope" value="Eukaryota"/>
</dbReference>
<dbReference type="InParanoid" id="F0VAC5"/>
<reference evidence="3" key="4">
    <citation type="journal article" date="2015" name="PLoS ONE">
        <title>Comprehensive Evaluation of Toxoplasma gondii VEG and Neospora caninum LIV Genomes with Tachyzoite Stage Transcriptome and Proteome Defines Novel Transcript Features.</title>
        <authorList>
            <person name="Ramaprasad A."/>
            <person name="Mourier T."/>
            <person name="Naeem R."/>
            <person name="Malas T.B."/>
            <person name="Moussa E."/>
            <person name="Panigrahi A."/>
            <person name="Vermont S.J."/>
            <person name="Otto T.D."/>
            <person name="Wastling J."/>
            <person name="Pain A."/>
        </authorList>
    </citation>
    <scope>NUCLEOTIDE SEQUENCE</scope>
    <source>
        <strain evidence="3">Liverpool</strain>
    </source>
</reference>
<dbReference type="EMBL" id="LN714478">
    <property type="protein sequence ID" value="CEL65226.1"/>
    <property type="molecule type" value="Genomic_DNA"/>
</dbReference>
<dbReference type="OMA" id="NMKLEHR"/>
<dbReference type="EMBL" id="FR823384">
    <property type="protein sequence ID" value="CBZ50614.1"/>
    <property type="molecule type" value="Genomic_DNA"/>
</dbReference>
<organism evidence="2 4">
    <name type="scientific">Neospora caninum (strain Liverpool)</name>
    <dbReference type="NCBI Taxonomy" id="572307"/>
    <lineage>
        <taxon>Eukaryota</taxon>
        <taxon>Sar</taxon>
        <taxon>Alveolata</taxon>
        <taxon>Apicomplexa</taxon>
        <taxon>Conoidasida</taxon>
        <taxon>Coccidia</taxon>
        <taxon>Eucoccidiorida</taxon>
        <taxon>Eimeriorina</taxon>
        <taxon>Sarcocystidae</taxon>
        <taxon>Neospora</taxon>
    </lineage>
</organism>
<gene>
    <name evidence="3" type="ORF">BN1204_010820</name>
    <name evidence="2" type="ORF">NCLIV_010820</name>
</gene>
<proteinExistence type="predicted"/>
<dbReference type="Proteomes" id="UP000007494">
    <property type="component" value="Chromosome IV"/>
</dbReference>
<evidence type="ECO:0000313" key="4">
    <source>
        <dbReference type="Proteomes" id="UP000007494"/>
    </source>
</evidence>
<keyword evidence="4" id="KW-1185">Reference proteome</keyword>
<dbReference type="VEuPathDB" id="ToxoDB:NCLIV_010820"/>
<evidence type="ECO:0000313" key="2">
    <source>
        <dbReference type="EMBL" id="CBZ50614.1"/>
    </source>
</evidence>
<dbReference type="OrthoDB" id="330978at2759"/>
<reference evidence="2" key="2">
    <citation type="submission" date="2011-03" db="EMBL/GenBank/DDBJ databases">
        <title>Comparative genomics and transcriptomics of Neospora caninum and Toxoplasma gondii.</title>
        <authorList>
            <person name="Reid A.J."/>
            <person name="Sohal A."/>
            <person name="Harris D."/>
            <person name="Quail M."/>
            <person name="Sanders M."/>
            <person name="Berriman M."/>
            <person name="Wastling J.M."/>
            <person name="Pain A."/>
        </authorList>
    </citation>
    <scope>NUCLEOTIDE SEQUENCE</scope>
    <source>
        <strain evidence="2">Liverpool</strain>
    </source>
</reference>
<evidence type="ECO:0000313" key="3">
    <source>
        <dbReference type="EMBL" id="CEL65226.1"/>
    </source>
</evidence>